<gene>
    <name evidence="1" type="ORF">LCGC14_2205040</name>
</gene>
<accession>A0A0F9DFS1</accession>
<organism evidence="1">
    <name type="scientific">marine sediment metagenome</name>
    <dbReference type="NCBI Taxonomy" id="412755"/>
    <lineage>
        <taxon>unclassified sequences</taxon>
        <taxon>metagenomes</taxon>
        <taxon>ecological metagenomes</taxon>
    </lineage>
</organism>
<dbReference type="AlphaFoldDB" id="A0A0F9DFS1"/>
<reference evidence="1" key="1">
    <citation type="journal article" date="2015" name="Nature">
        <title>Complex archaea that bridge the gap between prokaryotes and eukaryotes.</title>
        <authorList>
            <person name="Spang A."/>
            <person name="Saw J.H."/>
            <person name="Jorgensen S.L."/>
            <person name="Zaremba-Niedzwiedzka K."/>
            <person name="Martijn J."/>
            <person name="Lind A.E."/>
            <person name="van Eijk R."/>
            <person name="Schleper C."/>
            <person name="Guy L."/>
            <person name="Ettema T.J."/>
        </authorList>
    </citation>
    <scope>NUCLEOTIDE SEQUENCE</scope>
</reference>
<proteinExistence type="predicted"/>
<sequence length="49" mass="5827">MNWILGIGAIALLILSYLYIHWINTTRDAQYDTEALEFSELDMRDFPYE</sequence>
<name>A0A0F9DFS1_9ZZZZ</name>
<dbReference type="EMBL" id="LAZR01029138">
    <property type="protein sequence ID" value="KKL60464.1"/>
    <property type="molecule type" value="Genomic_DNA"/>
</dbReference>
<protein>
    <submittedName>
        <fullName evidence="1">Uncharacterized protein</fullName>
    </submittedName>
</protein>
<comment type="caution">
    <text evidence="1">The sequence shown here is derived from an EMBL/GenBank/DDBJ whole genome shotgun (WGS) entry which is preliminary data.</text>
</comment>
<evidence type="ECO:0000313" key="1">
    <source>
        <dbReference type="EMBL" id="KKL60464.1"/>
    </source>
</evidence>